<dbReference type="eggNOG" id="ENOG502Z85A">
    <property type="taxonomic scope" value="Bacteria"/>
</dbReference>
<dbReference type="EnsemblBacteria" id="ABY36804">
    <property type="protein sequence ID" value="ABY36804"/>
    <property type="gene ID" value="Caur_3620"/>
</dbReference>
<dbReference type="PATRIC" id="fig|324602.8.peg.4076"/>
<keyword evidence="2" id="KW-1185">Reference proteome</keyword>
<dbReference type="InterPro" id="IPR025132">
    <property type="entry name" value="DUF4058"/>
</dbReference>
<dbReference type="Proteomes" id="UP000002008">
    <property type="component" value="Chromosome"/>
</dbReference>
<name>A9WAL4_CHLAA</name>
<dbReference type="InParanoid" id="A9WAL4"/>
<proteinExistence type="predicted"/>
<dbReference type="Pfam" id="PF13267">
    <property type="entry name" value="DUF4058"/>
    <property type="match status" value="1"/>
</dbReference>
<evidence type="ECO:0008006" key="3">
    <source>
        <dbReference type="Google" id="ProtNLM"/>
    </source>
</evidence>
<accession>A9WAL4</accession>
<protein>
    <recommendedName>
        <fullName evidence="3">DUF4058 family protein</fullName>
    </recommendedName>
</protein>
<dbReference type="KEGG" id="cau:Caur_3620"/>
<dbReference type="HOGENOM" id="CLU_093165_0_0_0"/>
<evidence type="ECO:0000313" key="1">
    <source>
        <dbReference type="EMBL" id="ABY36804.1"/>
    </source>
</evidence>
<dbReference type="EMBL" id="CP000909">
    <property type="protein sequence ID" value="ABY36804.1"/>
    <property type="molecule type" value="Genomic_DNA"/>
</dbReference>
<evidence type="ECO:0000313" key="2">
    <source>
        <dbReference type="Proteomes" id="UP000002008"/>
    </source>
</evidence>
<dbReference type="RefSeq" id="WP_012259457.1">
    <property type="nucleotide sequence ID" value="NC_010175.1"/>
</dbReference>
<organism evidence="1 2">
    <name type="scientific">Chloroflexus aurantiacus (strain ATCC 29366 / DSM 635 / J-10-fl)</name>
    <dbReference type="NCBI Taxonomy" id="324602"/>
    <lineage>
        <taxon>Bacteria</taxon>
        <taxon>Bacillati</taxon>
        <taxon>Chloroflexota</taxon>
        <taxon>Chloroflexia</taxon>
        <taxon>Chloroflexales</taxon>
        <taxon>Chloroflexineae</taxon>
        <taxon>Chloroflexaceae</taxon>
        <taxon>Chloroflexus</taxon>
    </lineage>
</organism>
<reference evidence="2" key="1">
    <citation type="journal article" date="2011" name="BMC Genomics">
        <title>Complete genome sequence of the filamentous anoxygenic phototrophic bacterium Chloroflexus aurantiacus.</title>
        <authorList>
            <person name="Tang K.H."/>
            <person name="Barry K."/>
            <person name="Chertkov O."/>
            <person name="Dalin E."/>
            <person name="Han C.S."/>
            <person name="Hauser L.J."/>
            <person name="Honchak B.M."/>
            <person name="Karbach L.E."/>
            <person name="Land M.L."/>
            <person name="Lapidus A."/>
            <person name="Larimer F.W."/>
            <person name="Mikhailova N."/>
            <person name="Pitluck S."/>
            <person name="Pierson B.K."/>
            <person name="Blankenship R.E."/>
        </authorList>
    </citation>
    <scope>NUCLEOTIDE SEQUENCE [LARGE SCALE GENOMIC DNA]</scope>
    <source>
        <strain evidence="2">ATCC 29366 / DSM 635 / J-10-fl</strain>
    </source>
</reference>
<gene>
    <name evidence="1" type="ordered locus">Caur_3620</name>
</gene>
<sequence>MEPPFPGMDPYLERSSLWPDVHIGLITAIRDYVQAQIAPGYVAQITPYVAPEQVEITVPRRALVPDVGVFERESAAVTPATAVVDTPSLTGTALLEVPTRYARLEIRTVTDDTLVTAIELLSPVNKRPTPDGADAYEQKRRELFQSGVHLLEIDLLRGGRRPRLARPDPLPAAPYVIFLSRVERWPEIDIWLCPLAKPLPTVPVPLRRPDPDVPLPLTTLVHQVYRNARYDLRIDYRQPPPPPDLTPDEAAWLDAHLRARGLRA</sequence>
<dbReference type="AlphaFoldDB" id="A9WAL4"/>